<gene>
    <name evidence="2" type="ORF">H9L13_03100</name>
</gene>
<name>A0A7G9SJ97_9SPHN</name>
<feature type="transmembrane region" description="Helical" evidence="1">
    <location>
        <begin position="58"/>
        <end position="80"/>
    </location>
</feature>
<keyword evidence="1" id="KW-0472">Membrane</keyword>
<dbReference type="KEGG" id="slut:H9L13_03100"/>
<evidence type="ECO:0000313" key="3">
    <source>
        <dbReference type="Proteomes" id="UP000515971"/>
    </source>
</evidence>
<dbReference type="AlphaFoldDB" id="A0A7G9SJ97"/>
<reference evidence="2 3" key="1">
    <citation type="submission" date="2020-08" db="EMBL/GenBank/DDBJ databases">
        <title>Genome sequence of Sphingomonas lutea KCTC 23642T.</title>
        <authorList>
            <person name="Hyun D.-W."/>
            <person name="Bae J.-W."/>
        </authorList>
    </citation>
    <scope>NUCLEOTIDE SEQUENCE [LARGE SCALE GENOMIC DNA]</scope>
    <source>
        <strain evidence="2 3">KCTC 23642</strain>
    </source>
</reference>
<feature type="transmembrane region" description="Helical" evidence="1">
    <location>
        <begin position="27"/>
        <end position="46"/>
    </location>
</feature>
<accession>A0A7G9SJ97</accession>
<keyword evidence="1" id="KW-0812">Transmembrane</keyword>
<dbReference type="EMBL" id="CP060718">
    <property type="protein sequence ID" value="QNN67922.1"/>
    <property type="molecule type" value="Genomic_DNA"/>
</dbReference>
<dbReference type="RefSeq" id="WP_187538945.1">
    <property type="nucleotide sequence ID" value="NZ_BAABJT010000001.1"/>
</dbReference>
<sequence>MIDKFTTKMRARADAVLLTLNTRLDRILVGWLLIAGVASVTRIVFTPSNVPVAPLSNFASYSLLVIAPFATTMLALRWFAISPLMGQPVTRMGWLSNWRNLTRKEATKHRLYGTGGIMVSLLLGMMLNVPVRALEYIGAMPPLPLVAPHWLSVLHFAMTLDVVLFTSLYMLAFVAGLRRMAFFPRLLASIWIADLAMQLATAKLVMAAGPLPAGVSTALQSLLEGNMQKTLVSMALWLPYLLLSTRVNVTYRHRIPA</sequence>
<feature type="transmembrane region" description="Helical" evidence="1">
    <location>
        <begin position="111"/>
        <end position="129"/>
    </location>
</feature>
<evidence type="ECO:0000256" key="1">
    <source>
        <dbReference type="SAM" id="Phobius"/>
    </source>
</evidence>
<feature type="transmembrane region" description="Helical" evidence="1">
    <location>
        <begin position="149"/>
        <end position="174"/>
    </location>
</feature>
<organism evidence="2 3">
    <name type="scientific">Sphingomonas lutea</name>
    <dbReference type="NCBI Taxonomy" id="1045317"/>
    <lineage>
        <taxon>Bacteria</taxon>
        <taxon>Pseudomonadati</taxon>
        <taxon>Pseudomonadota</taxon>
        <taxon>Alphaproteobacteria</taxon>
        <taxon>Sphingomonadales</taxon>
        <taxon>Sphingomonadaceae</taxon>
        <taxon>Sphingomonas</taxon>
    </lineage>
</organism>
<proteinExistence type="predicted"/>
<dbReference type="Proteomes" id="UP000515971">
    <property type="component" value="Chromosome"/>
</dbReference>
<keyword evidence="3" id="KW-1185">Reference proteome</keyword>
<evidence type="ECO:0000313" key="2">
    <source>
        <dbReference type="EMBL" id="QNN67922.1"/>
    </source>
</evidence>
<protein>
    <submittedName>
        <fullName evidence="2">DUF2569 domain-containing protein</fullName>
    </submittedName>
</protein>
<keyword evidence="1" id="KW-1133">Transmembrane helix</keyword>